<dbReference type="AlphaFoldDB" id="A0A0S2INL1"/>
<proteinExistence type="predicted"/>
<dbReference type="EMBL" id="CP012029">
    <property type="protein sequence ID" value="ALO25224.1"/>
    <property type="molecule type" value="Genomic_DNA"/>
</dbReference>
<sequence length="50" mass="5787">MWGMRAYASSSSKIERPSRERDSFVSFIGLLDSVDSRISLFELFYIQGSY</sequence>
<gene>
    <name evidence="1" type="ORF">LBBP_00902</name>
</gene>
<protein>
    <submittedName>
        <fullName evidence="1">Uncharacterized protein</fullName>
    </submittedName>
</protein>
<evidence type="ECO:0000313" key="2">
    <source>
        <dbReference type="Proteomes" id="UP000058857"/>
    </source>
</evidence>
<reference evidence="1 2" key="1">
    <citation type="journal article" date="2015" name="PLoS Negl. Trop. Dis.">
        <title>Distribution of Plasmids in Distinct Leptospira Pathogenic Species.</title>
        <authorList>
            <person name="Wang Y."/>
            <person name="Zhuang X."/>
            <person name="Zhong Y."/>
            <person name="Zhang C."/>
            <person name="Zhang Y."/>
            <person name="Zeng L."/>
            <person name="Zhu Y."/>
            <person name="He P."/>
            <person name="Dong K."/>
            <person name="Pal U."/>
            <person name="Guo X."/>
            <person name="Qin J."/>
        </authorList>
    </citation>
    <scope>NUCLEOTIDE SEQUENCE [LARGE SCALE GENOMIC DNA]</scope>
    <source>
        <strain evidence="1 2">56604</strain>
    </source>
</reference>
<organism evidence="1">
    <name type="scientific">Leptospira borgpetersenii serovar Ballum</name>
    <dbReference type="NCBI Taxonomy" id="280505"/>
    <lineage>
        <taxon>Bacteria</taxon>
        <taxon>Pseudomonadati</taxon>
        <taxon>Spirochaetota</taxon>
        <taxon>Spirochaetia</taxon>
        <taxon>Leptospirales</taxon>
        <taxon>Leptospiraceae</taxon>
        <taxon>Leptospira</taxon>
    </lineage>
</organism>
<evidence type="ECO:0000313" key="1">
    <source>
        <dbReference type="EMBL" id="ALO25224.1"/>
    </source>
</evidence>
<accession>A0A0S2INL1</accession>
<name>A0A0S2INL1_LEPBO</name>
<dbReference type="Proteomes" id="UP000058857">
    <property type="component" value="Chromosome 1"/>
</dbReference>